<gene>
    <name evidence="1" type="ORF">CEXT_728451</name>
</gene>
<dbReference type="AlphaFoldDB" id="A0AAV4XP38"/>
<organism evidence="1 2">
    <name type="scientific">Caerostris extrusa</name>
    <name type="common">Bark spider</name>
    <name type="synonym">Caerostris bankana</name>
    <dbReference type="NCBI Taxonomy" id="172846"/>
    <lineage>
        <taxon>Eukaryota</taxon>
        <taxon>Metazoa</taxon>
        <taxon>Ecdysozoa</taxon>
        <taxon>Arthropoda</taxon>
        <taxon>Chelicerata</taxon>
        <taxon>Arachnida</taxon>
        <taxon>Araneae</taxon>
        <taxon>Araneomorphae</taxon>
        <taxon>Entelegynae</taxon>
        <taxon>Araneoidea</taxon>
        <taxon>Araneidae</taxon>
        <taxon>Caerostris</taxon>
    </lineage>
</organism>
<proteinExistence type="predicted"/>
<name>A0AAV4XP38_CAEEX</name>
<keyword evidence="2" id="KW-1185">Reference proteome</keyword>
<dbReference type="Proteomes" id="UP001054945">
    <property type="component" value="Unassembled WGS sequence"/>
</dbReference>
<dbReference type="EMBL" id="BPLR01017985">
    <property type="protein sequence ID" value="GIY95960.1"/>
    <property type="molecule type" value="Genomic_DNA"/>
</dbReference>
<evidence type="ECO:0000313" key="2">
    <source>
        <dbReference type="Proteomes" id="UP001054945"/>
    </source>
</evidence>
<sequence>MQDRKNIFTTTNAQGKANLVQEDQFPSNQTQVISDALNTNQDDGNWCRIDDSNIRKVIMDTELIPQSCNSFERLSLSEYLKWLTCALSDT</sequence>
<evidence type="ECO:0000313" key="1">
    <source>
        <dbReference type="EMBL" id="GIY95960.1"/>
    </source>
</evidence>
<accession>A0AAV4XP38</accession>
<comment type="caution">
    <text evidence="1">The sequence shown here is derived from an EMBL/GenBank/DDBJ whole genome shotgun (WGS) entry which is preliminary data.</text>
</comment>
<protein>
    <submittedName>
        <fullName evidence="1">Uncharacterized protein</fullName>
    </submittedName>
</protein>
<reference evidence="1 2" key="1">
    <citation type="submission" date="2021-06" db="EMBL/GenBank/DDBJ databases">
        <title>Caerostris extrusa draft genome.</title>
        <authorList>
            <person name="Kono N."/>
            <person name="Arakawa K."/>
        </authorList>
    </citation>
    <scope>NUCLEOTIDE SEQUENCE [LARGE SCALE GENOMIC DNA]</scope>
</reference>